<dbReference type="OrthoDB" id="9813230at2"/>
<dbReference type="AlphaFoldDB" id="A0A1M4YYG4"/>
<sequence length="381" mass="43836">MIDIKTPMECCGCSACASICNHDAISMQPDALGFLYPKVDMDKCINCGLCEKVCAFNQYYDTSQNLPEPIVYGARHKDIQSVMLSRSGAVFIALSDFVLDQGGVVYGVGFEGHFHVVHKLATNKIERDEFRGSKYVQSDMRNTFPLVKKDLIDGRLVMFVGTPCQTSGLNSYIGTRLRNNLLLIDIVCHGTPSPYLWRDYIDYLENKSGNKIVKVNFRDKMKFGWVAHHETYMYDNCSESVVAETNFYRSIFFRKSCNVCHFCNLRRPSDITLGDFWGWEKQDVEINNDDKGLNLVLINTSRGGWLFEQAKANLIVFLAHGNTYLQPNLCHPTAMHPFRDMLEQDYTSKGFEYVFFHDYDHATIMERVRRKFLIIKKRMVK</sequence>
<dbReference type="Pfam" id="PF12838">
    <property type="entry name" value="Fer4_7"/>
    <property type="match status" value="1"/>
</dbReference>
<dbReference type="RefSeq" id="WP_025074941.1">
    <property type="nucleotide sequence ID" value="NZ_FQVD01000011.1"/>
</dbReference>
<dbReference type="InterPro" id="IPR007525">
    <property type="entry name" value="FrhB_FdhB_C"/>
</dbReference>
<gene>
    <name evidence="2" type="ORF">SAMN05444349_11193</name>
</gene>
<keyword evidence="3" id="KW-1185">Reference proteome</keyword>
<protein>
    <submittedName>
        <fullName evidence="2">Coenzyme F420-reducing hydrogenase, beta subunit</fullName>
    </submittedName>
</protein>
<dbReference type="EMBL" id="FQVD01000011">
    <property type="protein sequence ID" value="SHF10843.1"/>
    <property type="molecule type" value="Genomic_DNA"/>
</dbReference>
<dbReference type="InterPro" id="IPR017896">
    <property type="entry name" value="4Fe4S_Fe-S-bd"/>
</dbReference>
<dbReference type="Gene3D" id="3.30.70.20">
    <property type="match status" value="1"/>
</dbReference>
<evidence type="ECO:0000313" key="3">
    <source>
        <dbReference type="Proteomes" id="UP000184436"/>
    </source>
</evidence>
<dbReference type="PANTHER" id="PTHR43193:SF2">
    <property type="entry name" value="POLYFERREDOXIN PROTEIN FWDF"/>
    <property type="match status" value="1"/>
</dbReference>
<dbReference type="PROSITE" id="PS51379">
    <property type="entry name" value="4FE4S_FER_2"/>
    <property type="match status" value="2"/>
</dbReference>
<proteinExistence type="predicted"/>
<dbReference type="InterPro" id="IPR052977">
    <property type="entry name" value="Polyferredoxin-like_ET"/>
</dbReference>
<reference evidence="2 3" key="1">
    <citation type="submission" date="2016-11" db="EMBL/GenBank/DDBJ databases">
        <authorList>
            <person name="Jaros S."/>
            <person name="Januszkiewicz K."/>
            <person name="Wedrychowicz H."/>
        </authorList>
    </citation>
    <scope>NUCLEOTIDE SEQUENCE [LARGE SCALE GENOMIC DNA]</scope>
    <source>
        <strain evidence="2 3">DSM 26883</strain>
    </source>
</reference>
<dbReference type="STRING" id="871325.SAMN05444349_11193"/>
<dbReference type="Proteomes" id="UP000184436">
    <property type="component" value="Unassembled WGS sequence"/>
</dbReference>
<dbReference type="Pfam" id="PF04432">
    <property type="entry name" value="FrhB_FdhB_C"/>
    <property type="match status" value="1"/>
</dbReference>
<name>A0A1M4YYG4_9BACE</name>
<dbReference type="SUPFAM" id="SSF54862">
    <property type="entry name" value="4Fe-4S ferredoxins"/>
    <property type="match status" value="1"/>
</dbReference>
<organism evidence="2 3">
    <name type="scientific">Bacteroides faecichinchillae</name>
    <dbReference type="NCBI Taxonomy" id="871325"/>
    <lineage>
        <taxon>Bacteria</taxon>
        <taxon>Pseudomonadati</taxon>
        <taxon>Bacteroidota</taxon>
        <taxon>Bacteroidia</taxon>
        <taxon>Bacteroidales</taxon>
        <taxon>Bacteroidaceae</taxon>
        <taxon>Bacteroides</taxon>
    </lineage>
</organism>
<evidence type="ECO:0000259" key="1">
    <source>
        <dbReference type="PROSITE" id="PS51379"/>
    </source>
</evidence>
<accession>A0A1M4YYG4</accession>
<feature type="domain" description="4Fe-4S ferredoxin-type" evidence="1">
    <location>
        <begin position="1"/>
        <end position="30"/>
    </location>
</feature>
<feature type="domain" description="4Fe-4S ferredoxin-type" evidence="1">
    <location>
        <begin position="35"/>
        <end position="64"/>
    </location>
</feature>
<dbReference type="PANTHER" id="PTHR43193">
    <property type="match status" value="1"/>
</dbReference>
<evidence type="ECO:0000313" key="2">
    <source>
        <dbReference type="EMBL" id="SHF10843.1"/>
    </source>
</evidence>